<reference evidence="2" key="1">
    <citation type="submission" date="2021-02" db="EMBL/GenBank/DDBJ databases">
        <authorList>
            <person name="Nowell W R."/>
        </authorList>
    </citation>
    <scope>NUCLEOTIDE SEQUENCE</scope>
</reference>
<gene>
    <name evidence="3" type="ORF">OKA104_LOCUS5409</name>
    <name evidence="2" type="ORF">VCS650_LOCUS31059</name>
</gene>
<evidence type="ECO:0000256" key="1">
    <source>
        <dbReference type="SAM" id="SignalP"/>
    </source>
</evidence>
<dbReference type="EMBL" id="CAJOAY010000187">
    <property type="protein sequence ID" value="CAF3577182.1"/>
    <property type="molecule type" value="Genomic_DNA"/>
</dbReference>
<dbReference type="AlphaFoldDB" id="A0A815DS01"/>
<feature type="chain" id="PRO_5036227224" evidence="1">
    <location>
        <begin position="22"/>
        <end position="183"/>
    </location>
</feature>
<organism evidence="2 4">
    <name type="scientific">Adineta steineri</name>
    <dbReference type="NCBI Taxonomy" id="433720"/>
    <lineage>
        <taxon>Eukaryota</taxon>
        <taxon>Metazoa</taxon>
        <taxon>Spiralia</taxon>
        <taxon>Gnathifera</taxon>
        <taxon>Rotifera</taxon>
        <taxon>Eurotatoria</taxon>
        <taxon>Bdelloidea</taxon>
        <taxon>Adinetida</taxon>
        <taxon>Adinetidae</taxon>
        <taxon>Adineta</taxon>
    </lineage>
</organism>
<dbReference type="Gene3D" id="3.30.70.1240">
    <property type="entry name" value="DOPA-like domains"/>
    <property type="match status" value="1"/>
</dbReference>
<dbReference type="PANTHER" id="PTHR36423">
    <property type="entry name" value="AFR070WP"/>
    <property type="match status" value="1"/>
</dbReference>
<evidence type="ECO:0000313" key="4">
    <source>
        <dbReference type="Proteomes" id="UP000663891"/>
    </source>
</evidence>
<evidence type="ECO:0000313" key="2">
    <source>
        <dbReference type="EMBL" id="CAF1301260.1"/>
    </source>
</evidence>
<dbReference type="InterPro" id="IPR023389">
    <property type="entry name" value="DOPA-like_sf"/>
</dbReference>
<dbReference type="SUPFAM" id="SSF143410">
    <property type="entry name" value="DOPA-like"/>
    <property type="match status" value="1"/>
</dbReference>
<protein>
    <submittedName>
        <fullName evidence="2">Uncharacterized protein</fullName>
    </submittedName>
</protein>
<dbReference type="EMBL" id="CAJNON010000521">
    <property type="protein sequence ID" value="CAF1301260.1"/>
    <property type="molecule type" value="Genomic_DNA"/>
</dbReference>
<accession>A0A815DS01</accession>
<dbReference type="Pfam" id="PF08883">
    <property type="entry name" value="DOPA_dioxygen"/>
    <property type="match status" value="1"/>
</dbReference>
<comment type="caution">
    <text evidence="2">The sequence shown here is derived from an EMBL/GenBank/DDBJ whole genome shotgun (WGS) entry which is preliminary data.</text>
</comment>
<dbReference type="Proteomes" id="UP000663881">
    <property type="component" value="Unassembled WGS sequence"/>
</dbReference>
<feature type="signal peptide" evidence="1">
    <location>
        <begin position="1"/>
        <end position="21"/>
    </location>
</feature>
<name>A0A815DS01_9BILA</name>
<proteinExistence type="predicted"/>
<dbReference type="Proteomes" id="UP000663891">
    <property type="component" value="Unassembled WGS sequence"/>
</dbReference>
<sequence length="183" mass="20615">MLNKFIFIALICFTISLLTTGHVIRSGDKIDLNAKVNFDLKDINFGDNITYYSYHIHAYFLQKNENQVAEATALRSKFINQFKVDSCNDACGTWCPKICHWDLNMAPAGPHPIGSWGIYVPLEQVTETISFISMYHGNLTILVHPNSGQVKTDHLVNGFWIKSMLPLDGDELPDTEPIPPHGH</sequence>
<dbReference type="InterPro" id="IPR014980">
    <property type="entry name" value="DOPA_dioxygen"/>
</dbReference>
<dbReference type="OrthoDB" id="9970095at2759"/>
<keyword evidence="1" id="KW-0732">Signal</keyword>
<dbReference type="PANTHER" id="PTHR36423:SF2">
    <property type="entry name" value="AFR070WP"/>
    <property type="match status" value="1"/>
</dbReference>
<evidence type="ECO:0000313" key="3">
    <source>
        <dbReference type="EMBL" id="CAF3577182.1"/>
    </source>
</evidence>